<evidence type="ECO:0000313" key="2">
    <source>
        <dbReference type="EMBL" id="BBC38499.1"/>
    </source>
</evidence>
<reference evidence="2 3" key="2">
    <citation type="journal article" date="2023" name="ChemBioChem">
        <title>Acyltransferase Domain Exchange between Two Independent Type I Polyketide Synthases in the Same Producer Strain of Macrolide Antibiotics.</title>
        <authorList>
            <person name="Kudo F."/>
            <person name="Kishikawa K."/>
            <person name="Tsuboi K."/>
            <person name="Kido T."/>
            <person name="Usui T."/>
            <person name="Hashimoto J."/>
            <person name="Shin-Ya K."/>
            <person name="Miyanaga A."/>
            <person name="Eguchi T."/>
        </authorList>
    </citation>
    <scope>NUCLEOTIDE SEQUENCE [LARGE SCALE GENOMIC DNA]</scope>
    <source>
        <strain evidence="2 3">A-8890</strain>
    </source>
</reference>
<dbReference type="Proteomes" id="UP001321542">
    <property type="component" value="Chromosome"/>
</dbReference>
<accession>A0ABN5VYJ1</accession>
<proteinExistence type="predicted"/>
<evidence type="ECO:0000313" key="3">
    <source>
        <dbReference type="Proteomes" id="UP001321542"/>
    </source>
</evidence>
<organism evidence="2 3">
    <name type="scientific">Streptomyces graminofaciens</name>
    <dbReference type="NCBI Taxonomy" id="68212"/>
    <lineage>
        <taxon>Bacteria</taxon>
        <taxon>Bacillati</taxon>
        <taxon>Actinomycetota</taxon>
        <taxon>Actinomycetes</taxon>
        <taxon>Kitasatosporales</taxon>
        <taxon>Streptomycetaceae</taxon>
        <taxon>Streptomyces</taxon>
    </lineage>
</organism>
<name>A0ABN5VYJ1_9ACTN</name>
<dbReference type="EMBL" id="AP018448">
    <property type="protein sequence ID" value="BBC38499.1"/>
    <property type="molecule type" value="Genomic_DNA"/>
</dbReference>
<protein>
    <submittedName>
        <fullName evidence="2">Uncharacterized protein</fullName>
    </submittedName>
</protein>
<sequence length="256" mass="28829">MANTKRYGPARSDAEPRDPGLHCARPATRDKADRHATCTPFLLVSTDSVVLFRPQRRDLVFMALATKNLTIDSNLTWVEVEKRIAVEKDPVVLENLTLVHDHMKYESVGNLDGVLGTLCTSPEYKFHVPGFEHVSGNGSQESIREFYDQLLIKGGAHRLQYIVDRVTADRHAVTTEGEFLWAYPGRTLAGMGITVDDPDAYYAASCRQLIIWPRHATEPKLTGEEVWVDRDMFIGIAERKVTDFIDADPGDEWRTA</sequence>
<feature type="region of interest" description="Disordered" evidence="1">
    <location>
        <begin position="1"/>
        <end position="29"/>
    </location>
</feature>
<dbReference type="RefSeq" id="WP_286259003.1">
    <property type="nucleotide sequence ID" value="NZ_AP018448.1"/>
</dbReference>
<reference evidence="2 3" key="1">
    <citation type="journal article" date="2010" name="ChemBioChem">
        <title>Cloning and characterization of the biosynthetic gene cluster of 16-membered macrolide antibiotic FD-891: involvement of a dual functional cytochrome P450 monooxygenase catalyzing epoxidation and hydroxylation.</title>
        <authorList>
            <person name="Kudo F."/>
            <person name="Motegi A."/>
            <person name="Mizoue K."/>
            <person name="Eguchi T."/>
        </authorList>
    </citation>
    <scope>NUCLEOTIDE SEQUENCE [LARGE SCALE GENOMIC DNA]</scope>
    <source>
        <strain evidence="2 3">A-8890</strain>
    </source>
</reference>
<gene>
    <name evidence="2" type="ORF">SGFS_097930</name>
</gene>
<keyword evidence="3" id="KW-1185">Reference proteome</keyword>
<evidence type="ECO:0000256" key="1">
    <source>
        <dbReference type="SAM" id="MobiDB-lite"/>
    </source>
</evidence>